<evidence type="ECO:0000313" key="3">
    <source>
        <dbReference type="Proteomes" id="UP001497482"/>
    </source>
</evidence>
<evidence type="ECO:0000256" key="1">
    <source>
        <dbReference type="SAM" id="MobiDB-lite"/>
    </source>
</evidence>
<feature type="compositionally biased region" description="Pro residues" evidence="1">
    <location>
        <begin position="126"/>
        <end position="136"/>
    </location>
</feature>
<feature type="region of interest" description="Disordered" evidence="1">
    <location>
        <begin position="1"/>
        <end position="64"/>
    </location>
</feature>
<proteinExistence type="predicted"/>
<evidence type="ECO:0000313" key="2">
    <source>
        <dbReference type="EMBL" id="CAL1583294.1"/>
    </source>
</evidence>
<organism evidence="2 3">
    <name type="scientific">Knipowitschia caucasica</name>
    <name type="common">Caucasian dwarf goby</name>
    <name type="synonym">Pomatoschistus caucasicus</name>
    <dbReference type="NCBI Taxonomy" id="637954"/>
    <lineage>
        <taxon>Eukaryota</taxon>
        <taxon>Metazoa</taxon>
        <taxon>Chordata</taxon>
        <taxon>Craniata</taxon>
        <taxon>Vertebrata</taxon>
        <taxon>Euteleostomi</taxon>
        <taxon>Actinopterygii</taxon>
        <taxon>Neopterygii</taxon>
        <taxon>Teleostei</taxon>
        <taxon>Neoteleostei</taxon>
        <taxon>Acanthomorphata</taxon>
        <taxon>Gobiaria</taxon>
        <taxon>Gobiiformes</taxon>
        <taxon>Gobioidei</taxon>
        <taxon>Gobiidae</taxon>
        <taxon>Gobiinae</taxon>
        <taxon>Knipowitschia</taxon>
    </lineage>
</organism>
<dbReference type="AlphaFoldDB" id="A0AAV2K613"/>
<feature type="region of interest" description="Disordered" evidence="1">
    <location>
        <begin position="103"/>
        <end position="136"/>
    </location>
</feature>
<dbReference type="Proteomes" id="UP001497482">
    <property type="component" value="Chromosome 16"/>
</dbReference>
<name>A0AAV2K613_KNICA</name>
<reference evidence="2 3" key="1">
    <citation type="submission" date="2024-04" db="EMBL/GenBank/DDBJ databases">
        <authorList>
            <person name="Waldvogel A.-M."/>
            <person name="Schoenle A."/>
        </authorList>
    </citation>
    <scope>NUCLEOTIDE SEQUENCE [LARGE SCALE GENOMIC DNA]</scope>
</reference>
<keyword evidence="3" id="KW-1185">Reference proteome</keyword>
<accession>A0AAV2K613</accession>
<protein>
    <submittedName>
        <fullName evidence="2">Uncharacterized protein</fullName>
    </submittedName>
</protein>
<dbReference type="EMBL" id="OZ035838">
    <property type="protein sequence ID" value="CAL1583294.1"/>
    <property type="molecule type" value="Genomic_DNA"/>
</dbReference>
<feature type="compositionally biased region" description="Basic and acidic residues" evidence="1">
    <location>
        <begin position="1"/>
        <end position="17"/>
    </location>
</feature>
<gene>
    <name evidence="2" type="ORF">KC01_LOCUS13781</name>
</gene>
<sequence length="136" mass="14498">MPNGKSSDKTRTYHSGDEDFEFSEGDSASGHTGPFPRGVYRPGAGIENPAFMPDLDPMAPVQIPPWLAEGEGAAVAPSQRAQAGLPWTPSNLRRLAPLRISTRSSDSFILADTPQSSSSSRSSEDLPPPPSPPPYH</sequence>